<proteinExistence type="predicted"/>
<dbReference type="SUPFAM" id="SSF101386">
    <property type="entry name" value="all-alpha NTP pyrophosphatases"/>
    <property type="match status" value="1"/>
</dbReference>
<evidence type="ECO:0000313" key="3">
    <source>
        <dbReference type="Proteomes" id="UP000567067"/>
    </source>
</evidence>
<dbReference type="PIRSF" id="PIRSF006639">
    <property type="entry name" value="UCP006639_pph"/>
    <property type="match status" value="1"/>
</dbReference>
<dbReference type="RefSeq" id="WP_182538407.1">
    <property type="nucleotide sequence ID" value="NZ_JACJIP010000031.1"/>
</dbReference>
<gene>
    <name evidence="2" type="ORF">FHR92_003977</name>
</gene>
<dbReference type="EMBL" id="JACJIP010000031">
    <property type="protein sequence ID" value="MBA9087492.1"/>
    <property type="molecule type" value="Genomic_DNA"/>
</dbReference>
<sequence>MKVNEYQAAALRTASTLESDGLILNGVLGLCGETGEVSDHIKKHLFQGHELDKQKLIGELGDVCWYIAILAQGLGVDLETVLKGNIQKLQSRYPAGFDSQKSIHRKD</sequence>
<dbReference type="Gene3D" id="1.10.287.1080">
    <property type="entry name" value="MazG-like"/>
    <property type="match status" value="1"/>
</dbReference>
<name>A0A7W3SWI0_9BACL</name>
<keyword evidence="2" id="KW-0378">Hydrolase</keyword>
<dbReference type="PANTHER" id="PTHR46523">
    <property type="entry name" value="DCTP PYROPHOSPHATASE 1"/>
    <property type="match status" value="1"/>
</dbReference>
<comment type="caution">
    <text evidence="2">The sequence shown here is derived from an EMBL/GenBank/DDBJ whole genome shotgun (WGS) entry which is preliminary data.</text>
</comment>
<feature type="domain" description="NTP pyrophosphohydrolase MazG-like" evidence="1">
    <location>
        <begin position="29"/>
        <end position="97"/>
    </location>
</feature>
<dbReference type="Pfam" id="PF03819">
    <property type="entry name" value="MazG"/>
    <property type="match status" value="1"/>
</dbReference>
<dbReference type="GO" id="GO:0016787">
    <property type="term" value="F:hydrolase activity"/>
    <property type="evidence" value="ECO:0007669"/>
    <property type="project" value="UniProtKB-KW"/>
</dbReference>
<dbReference type="InterPro" id="IPR004518">
    <property type="entry name" value="MazG-like_dom"/>
</dbReference>
<protein>
    <submittedName>
        <fullName evidence="2">NTP pyrophosphatase (Non-canonical NTP hydrolase)</fullName>
    </submittedName>
</protein>
<keyword evidence="3" id="KW-1185">Reference proteome</keyword>
<evidence type="ECO:0000313" key="2">
    <source>
        <dbReference type="EMBL" id="MBA9087492.1"/>
    </source>
</evidence>
<evidence type="ECO:0000259" key="1">
    <source>
        <dbReference type="Pfam" id="PF03819"/>
    </source>
</evidence>
<organism evidence="2 3">
    <name type="scientific">Fontibacillus solani</name>
    <dbReference type="NCBI Taxonomy" id="1572857"/>
    <lineage>
        <taxon>Bacteria</taxon>
        <taxon>Bacillati</taxon>
        <taxon>Bacillota</taxon>
        <taxon>Bacilli</taxon>
        <taxon>Bacillales</taxon>
        <taxon>Paenibacillaceae</taxon>
        <taxon>Fontibacillus</taxon>
    </lineage>
</organism>
<dbReference type="Proteomes" id="UP000567067">
    <property type="component" value="Unassembled WGS sequence"/>
</dbReference>
<dbReference type="InterPro" id="IPR052555">
    <property type="entry name" value="dCTP_Pyrophosphatase"/>
</dbReference>
<dbReference type="InterPro" id="IPR011379">
    <property type="entry name" value="MazG-related_GP37"/>
</dbReference>
<reference evidence="2 3" key="1">
    <citation type="submission" date="2020-08" db="EMBL/GenBank/DDBJ databases">
        <title>Genomic Encyclopedia of Type Strains, Phase III (KMG-III): the genomes of soil and plant-associated and newly described type strains.</title>
        <authorList>
            <person name="Whitman W."/>
        </authorList>
    </citation>
    <scope>NUCLEOTIDE SEQUENCE [LARGE SCALE GENOMIC DNA]</scope>
    <source>
        <strain evidence="2 3">CECT 8693</strain>
    </source>
</reference>
<accession>A0A7W3SWI0</accession>
<dbReference type="AlphaFoldDB" id="A0A7W3SWI0"/>
<dbReference type="CDD" id="cd11541">
    <property type="entry name" value="NTP-PPase_u4"/>
    <property type="match status" value="1"/>
</dbReference>
<dbReference type="PANTHER" id="PTHR46523:SF1">
    <property type="entry name" value="DCTP PYROPHOSPHATASE 1"/>
    <property type="match status" value="1"/>
</dbReference>